<dbReference type="AlphaFoldDB" id="A0A8J5H2Q5"/>
<dbReference type="Proteomes" id="UP000734854">
    <property type="component" value="Unassembled WGS sequence"/>
</dbReference>
<accession>A0A8J5H2Q5</accession>
<proteinExistence type="predicted"/>
<dbReference type="EMBL" id="JACMSC010000006">
    <property type="protein sequence ID" value="KAG6518848.1"/>
    <property type="molecule type" value="Genomic_DNA"/>
</dbReference>
<sequence length="129" mass="14655">MHRQPFAGPASPSVRLASSIFLRNPFRLSPPRQIMHVIPSVTSSINWACNPFRLLGFLFPFVVILLCQNFGDMHRASTQLPPTSDEERELEEAFINRGVNSYVEVVDDENEDVGGEPNNWWRRVAESSI</sequence>
<name>A0A8J5H2Q5_ZINOF</name>
<organism evidence="1 2">
    <name type="scientific">Zingiber officinale</name>
    <name type="common">Ginger</name>
    <name type="synonym">Amomum zingiber</name>
    <dbReference type="NCBI Taxonomy" id="94328"/>
    <lineage>
        <taxon>Eukaryota</taxon>
        <taxon>Viridiplantae</taxon>
        <taxon>Streptophyta</taxon>
        <taxon>Embryophyta</taxon>
        <taxon>Tracheophyta</taxon>
        <taxon>Spermatophyta</taxon>
        <taxon>Magnoliopsida</taxon>
        <taxon>Liliopsida</taxon>
        <taxon>Zingiberales</taxon>
        <taxon>Zingiberaceae</taxon>
        <taxon>Zingiber</taxon>
    </lineage>
</organism>
<protein>
    <submittedName>
        <fullName evidence="1">Uncharacterized protein</fullName>
    </submittedName>
</protein>
<keyword evidence="2" id="KW-1185">Reference proteome</keyword>
<comment type="caution">
    <text evidence="1">The sequence shown here is derived from an EMBL/GenBank/DDBJ whole genome shotgun (WGS) entry which is preliminary data.</text>
</comment>
<reference evidence="1 2" key="1">
    <citation type="submission" date="2020-08" db="EMBL/GenBank/DDBJ databases">
        <title>Plant Genome Project.</title>
        <authorList>
            <person name="Zhang R.-G."/>
        </authorList>
    </citation>
    <scope>NUCLEOTIDE SEQUENCE [LARGE SCALE GENOMIC DNA]</scope>
    <source>
        <tissue evidence="1">Rhizome</tissue>
    </source>
</reference>
<evidence type="ECO:0000313" key="1">
    <source>
        <dbReference type="EMBL" id="KAG6518848.1"/>
    </source>
</evidence>
<gene>
    <name evidence="1" type="ORF">ZIOFF_022329</name>
</gene>
<evidence type="ECO:0000313" key="2">
    <source>
        <dbReference type="Proteomes" id="UP000734854"/>
    </source>
</evidence>